<dbReference type="InterPro" id="IPR003960">
    <property type="entry name" value="ATPase_AAA_CS"/>
</dbReference>
<keyword evidence="1" id="KW-0067">ATP-binding</keyword>
<evidence type="ECO:0000259" key="2">
    <source>
        <dbReference type="SMART" id="SM00382"/>
    </source>
</evidence>
<dbReference type="GO" id="GO:0030163">
    <property type="term" value="P:protein catabolic process"/>
    <property type="evidence" value="ECO:0007669"/>
    <property type="project" value="TreeGrafter"/>
</dbReference>
<keyword evidence="1" id="KW-0547">Nucleotide-binding</keyword>
<dbReference type="GO" id="GO:0005524">
    <property type="term" value="F:ATP binding"/>
    <property type="evidence" value="ECO:0007669"/>
    <property type="project" value="UniProtKB-KW"/>
</dbReference>
<dbReference type="RefSeq" id="WP_183967932.1">
    <property type="nucleotide sequence ID" value="NZ_BAABBZ010000019.1"/>
</dbReference>
<feature type="domain" description="AAA+ ATPase" evidence="2">
    <location>
        <begin position="206"/>
        <end position="345"/>
    </location>
</feature>
<dbReference type="Proteomes" id="UP000541426">
    <property type="component" value="Unassembled WGS sequence"/>
</dbReference>
<dbReference type="InterPro" id="IPR037219">
    <property type="entry name" value="Peptidase_M41-like"/>
</dbReference>
<keyword evidence="4" id="KW-1185">Reference proteome</keyword>
<dbReference type="PROSITE" id="PS00674">
    <property type="entry name" value="AAA"/>
    <property type="match status" value="1"/>
</dbReference>
<dbReference type="AlphaFoldDB" id="A0A7W6GTH4"/>
<dbReference type="PANTHER" id="PTHR23076">
    <property type="entry name" value="METALLOPROTEASE M41 FTSH"/>
    <property type="match status" value="1"/>
</dbReference>
<dbReference type="Gene3D" id="3.40.50.300">
    <property type="entry name" value="P-loop containing nucleotide triphosphate hydrolases"/>
    <property type="match status" value="1"/>
</dbReference>
<dbReference type="SMART" id="SM00382">
    <property type="entry name" value="AAA"/>
    <property type="match status" value="1"/>
</dbReference>
<dbReference type="Gene3D" id="1.10.8.60">
    <property type="match status" value="1"/>
</dbReference>
<dbReference type="InterPro" id="IPR003959">
    <property type="entry name" value="ATPase_AAA_core"/>
</dbReference>
<dbReference type="SUPFAM" id="SSF140990">
    <property type="entry name" value="FtsH protease domain-like"/>
    <property type="match status" value="1"/>
</dbReference>
<dbReference type="GO" id="GO:0016887">
    <property type="term" value="F:ATP hydrolysis activity"/>
    <property type="evidence" value="ECO:0007669"/>
    <property type="project" value="InterPro"/>
</dbReference>
<dbReference type="Pfam" id="PF00004">
    <property type="entry name" value="AAA"/>
    <property type="match status" value="1"/>
</dbReference>
<gene>
    <name evidence="3" type="ORF">GGQ68_003424</name>
</gene>
<dbReference type="PANTHER" id="PTHR23076:SF97">
    <property type="entry name" value="ATP-DEPENDENT ZINC METALLOPROTEASE YME1L1"/>
    <property type="match status" value="1"/>
</dbReference>
<dbReference type="CDD" id="cd19481">
    <property type="entry name" value="RecA-like_protease"/>
    <property type="match status" value="1"/>
</dbReference>
<dbReference type="GO" id="GO:0006508">
    <property type="term" value="P:proteolysis"/>
    <property type="evidence" value="ECO:0007669"/>
    <property type="project" value="InterPro"/>
</dbReference>
<accession>A0A7W6GTH4</accession>
<name>A0A7W6GTH4_9RHOB</name>
<reference evidence="3 4" key="1">
    <citation type="submission" date="2020-08" db="EMBL/GenBank/DDBJ databases">
        <title>Genomic Encyclopedia of Type Strains, Phase IV (KMG-IV): sequencing the most valuable type-strain genomes for metagenomic binning, comparative biology and taxonomic classification.</title>
        <authorList>
            <person name="Goeker M."/>
        </authorList>
    </citation>
    <scope>NUCLEOTIDE SEQUENCE [LARGE SCALE GENOMIC DNA]</scope>
    <source>
        <strain evidence="3 4">DSM 102235</strain>
    </source>
</reference>
<dbReference type="Gene3D" id="1.20.58.760">
    <property type="entry name" value="Peptidase M41"/>
    <property type="match status" value="1"/>
</dbReference>
<evidence type="ECO:0000313" key="3">
    <source>
        <dbReference type="EMBL" id="MBB3987080.1"/>
    </source>
</evidence>
<dbReference type="SUPFAM" id="SSF52540">
    <property type="entry name" value="P-loop containing nucleoside triphosphate hydrolases"/>
    <property type="match status" value="1"/>
</dbReference>
<dbReference type="InterPro" id="IPR003593">
    <property type="entry name" value="AAA+_ATPase"/>
</dbReference>
<dbReference type="InterPro" id="IPR027417">
    <property type="entry name" value="P-loop_NTPase"/>
</dbReference>
<comment type="caution">
    <text evidence="3">The sequence shown here is derived from an EMBL/GenBank/DDBJ whole genome shotgun (WGS) entry which is preliminary data.</text>
</comment>
<organism evidence="3 4">
    <name type="scientific">Sagittula marina</name>
    <dbReference type="NCBI Taxonomy" id="943940"/>
    <lineage>
        <taxon>Bacteria</taxon>
        <taxon>Pseudomonadati</taxon>
        <taxon>Pseudomonadota</taxon>
        <taxon>Alphaproteobacteria</taxon>
        <taxon>Rhodobacterales</taxon>
        <taxon>Roseobacteraceae</taxon>
        <taxon>Sagittula</taxon>
    </lineage>
</organism>
<evidence type="ECO:0000313" key="4">
    <source>
        <dbReference type="Proteomes" id="UP000541426"/>
    </source>
</evidence>
<dbReference type="GO" id="GO:0004222">
    <property type="term" value="F:metalloendopeptidase activity"/>
    <property type="evidence" value="ECO:0007669"/>
    <property type="project" value="InterPro"/>
</dbReference>
<dbReference type="GO" id="GO:0004176">
    <property type="term" value="F:ATP-dependent peptidase activity"/>
    <property type="evidence" value="ECO:0007669"/>
    <property type="project" value="InterPro"/>
</dbReference>
<dbReference type="GO" id="GO:0005886">
    <property type="term" value="C:plasma membrane"/>
    <property type="evidence" value="ECO:0007669"/>
    <property type="project" value="TreeGrafter"/>
</dbReference>
<protein>
    <submittedName>
        <fullName evidence="3">DNA polymerase III delta prime subunit</fullName>
    </submittedName>
</protein>
<sequence length="543" mass="57964">MTVTALIHNASDLRGHFMSASEAILVALSDQVGVDLMTDLSVIALELSDRRDRTYRNERFQHDLDDALVRGKSVLTIVGAPTELSDAARTLLTRSYDLPPIDGRMIAEVMRALGRAPSRKLAACLTERDDAIGSLPAAIVIGALRLADPRRTVRVILDAIDRLNEPERHGMSLEDLHLTKEISAHFHGIVADIEQWRESTLAWEDVSCSTLLCGPPGNGKTSLALALAGSAGLHYVSGSYAEAQAAGSLSHYLGAMEKRAAEAIGNAPSLFFVDELDSLPDRARNHAHNDAYMTSVVNHALELFTRLHRTPGVALLAASNHVSNIDPALIRAGRLDTHVYVGPPDRAGIEAILRKRLSSSGSTLDLRAASRRLVGMSGADVATTATKAVAIARRASRLLTNDDLVKAIDQPASAGFEEQIRRIAIHEAGHAVVRAAVGLRLPESAVLSTETSHVSSPAPSTLRLLEVEQVMATMLAGRAAELLEMGDASSGAETDIAQATRLALSSETRICVGILMPIYLPYPPRSARNLAAGVANCNPEAHG</sequence>
<evidence type="ECO:0000256" key="1">
    <source>
        <dbReference type="RuleBase" id="RU003651"/>
    </source>
</evidence>
<dbReference type="EMBL" id="JACIEJ010000008">
    <property type="protein sequence ID" value="MBB3987080.1"/>
    <property type="molecule type" value="Genomic_DNA"/>
</dbReference>
<proteinExistence type="inferred from homology"/>
<comment type="similarity">
    <text evidence="1">Belongs to the AAA ATPase family.</text>
</comment>